<dbReference type="Pfam" id="PF11150">
    <property type="entry name" value="DUF2927"/>
    <property type="match status" value="1"/>
</dbReference>
<feature type="chain" id="PRO_5020508162" evidence="1">
    <location>
        <begin position="28"/>
        <end position="456"/>
    </location>
</feature>
<dbReference type="RefSeq" id="WP_243651793.1">
    <property type="nucleotide sequence ID" value="NZ_SLZU01000001.1"/>
</dbReference>
<evidence type="ECO:0000313" key="2">
    <source>
        <dbReference type="EMBL" id="TCS66970.1"/>
    </source>
</evidence>
<evidence type="ECO:0000256" key="1">
    <source>
        <dbReference type="SAM" id="SignalP"/>
    </source>
</evidence>
<dbReference type="EMBL" id="SLZU01000001">
    <property type="protein sequence ID" value="TCS66970.1"/>
    <property type="molecule type" value="Genomic_DNA"/>
</dbReference>
<accession>A0A4V6NYM8</accession>
<organism evidence="2 3">
    <name type="scientific">Primorskyibacter sedentarius</name>
    <dbReference type="NCBI Taxonomy" id="745311"/>
    <lineage>
        <taxon>Bacteria</taxon>
        <taxon>Pseudomonadati</taxon>
        <taxon>Pseudomonadota</taxon>
        <taxon>Alphaproteobacteria</taxon>
        <taxon>Rhodobacterales</taxon>
        <taxon>Roseobacteraceae</taxon>
        <taxon>Primorskyibacter</taxon>
    </lineage>
</organism>
<dbReference type="Proteomes" id="UP000295696">
    <property type="component" value="Unassembled WGS sequence"/>
</dbReference>
<name>A0A4V6NYM8_9RHOB</name>
<feature type="signal peptide" evidence="1">
    <location>
        <begin position="1"/>
        <end position="27"/>
    </location>
</feature>
<keyword evidence="1" id="KW-0732">Signal</keyword>
<dbReference type="AlphaFoldDB" id="A0A4V6NYM8"/>
<protein>
    <submittedName>
        <fullName evidence="2">DUF2927 family protein</fullName>
    </submittedName>
</protein>
<dbReference type="InterPro" id="IPR021323">
    <property type="entry name" value="DUF2927"/>
</dbReference>
<evidence type="ECO:0000313" key="3">
    <source>
        <dbReference type="Proteomes" id="UP000295696"/>
    </source>
</evidence>
<comment type="caution">
    <text evidence="2">The sequence shown here is derived from an EMBL/GenBank/DDBJ whole genome shotgun (WGS) entry which is preliminary data.</text>
</comment>
<sequence length="456" mass="50237">MKRSLILCLVVALTGCTPLPGKNPASAAVEPDALPPMVTFASPRPSPPSGSNTDIARDFLDLSFRLESGRDLPILTRFEGPIRVRVTGAPPPTLRGDLDRLLLRLRDEAGLDIATTSSSTAEITIQAVSRRNIQRVLPTAACFVVPNVTSLTEYRRLQRSNSITWSRLQRRKHLAIFVPNDVSPQEIRDCLHEELAQAIGPLNDLYRLPDSVFNDDNMHTVLTGYDMLLLRTYNHPSLRNGMTRDEVTARLPAILASLNPEGEGRASRPLQETPRAWIHAIETALGPGASETERMQAGKEAVRIATELGWTDHRRAFSHFAMGRLLRGTDPDAAQLEILRADRFYAKSPQTKLHRAYVASQLAAHAIAQGNGAEALNLLRPHLDTAARHENAALLATLMLLRVEALELVGRRTEAEALLLDSLGWARYGFGEDWAVFAKMHEISALNPQHKNTGGS</sequence>
<proteinExistence type="predicted"/>
<reference evidence="2 3" key="1">
    <citation type="submission" date="2019-03" db="EMBL/GenBank/DDBJ databases">
        <title>Genomic Encyclopedia of Type Strains, Phase IV (KMG-IV): sequencing the most valuable type-strain genomes for metagenomic binning, comparative biology and taxonomic classification.</title>
        <authorList>
            <person name="Goeker M."/>
        </authorList>
    </citation>
    <scope>NUCLEOTIDE SEQUENCE [LARGE SCALE GENOMIC DNA]</scope>
    <source>
        <strain evidence="2 3">DSM 104836</strain>
    </source>
</reference>
<gene>
    <name evidence="2" type="ORF">EDD52_10159</name>
</gene>
<dbReference type="PROSITE" id="PS51257">
    <property type="entry name" value="PROKAR_LIPOPROTEIN"/>
    <property type="match status" value="1"/>
</dbReference>
<keyword evidence="3" id="KW-1185">Reference proteome</keyword>